<feature type="transmembrane region" description="Helical" evidence="2">
    <location>
        <begin position="39"/>
        <end position="58"/>
    </location>
</feature>
<keyword evidence="2" id="KW-0472">Membrane</keyword>
<feature type="region of interest" description="Disordered" evidence="1">
    <location>
        <begin position="617"/>
        <end position="728"/>
    </location>
</feature>
<dbReference type="EMBL" id="KV428045">
    <property type="protein sequence ID" value="KZT39476.1"/>
    <property type="molecule type" value="Genomic_DNA"/>
</dbReference>
<evidence type="ECO:0000256" key="1">
    <source>
        <dbReference type="SAM" id="MobiDB-lite"/>
    </source>
</evidence>
<feature type="compositionally biased region" description="Polar residues" evidence="1">
    <location>
        <begin position="626"/>
        <end position="640"/>
    </location>
</feature>
<dbReference type="AlphaFoldDB" id="A0A166EDQ8"/>
<organism evidence="3 4">
    <name type="scientific">Sistotremastrum suecicum HHB10207 ss-3</name>
    <dbReference type="NCBI Taxonomy" id="1314776"/>
    <lineage>
        <taxon>Eukaryota</taxon>
        <taxon>Fungi</taxon>
        <taxon>Dikarya</taxon>
        <taxon>Basidiomycota</taxon>
        <taxon>Agaricomycotina</taxon>
        <taxon>Agaricomycetes</taxon>
        <taxon>Sistotremastrales</taxon>
        <taxon>Sistotremastraceae</taxon>
        <taxon>Sistotremastrum</taxon>
    </lineage>
</organism>
<dbReference type="Proteomes" id="UP000076798">
    <property type="component" value="Unassembled WGS sequence"/>
</dbReference>
<evidence type="ECO:0000313" key="4">
    <source>
        <dbReference type="Proteomes" id="UP000076798"/>
    </source>
</evidence>
<keyword evidence="2" id="KW-0812">Transmembrane</keyword>
<evidence type="ECO:0000313" key="3">
    <source>
        <dbReference type="EMBL" id="KZT39476.1"/>
    </source>
</evidence>
<keyword evidence="2" id="KW-1133">Transmembrane helix</keyword>
<gene>
    <name evidence="3" type="ORF">SISSUDRAFT_634407</name>
</gene>
<sequence length="728" mass="80730">MPDLPVVPEGLGTKLVHKIRRLQLRDKLCKKLILPTLDVVNWAMIVAILVFLVGLLFQLWNTHFQTSGRLLLSCAIIGTALAVLVLGFIVILTLHAVFSDESPFETTFSTWVRSKFRGARLSPNLEPEPQAAAEYLGGLLSNCNDVKSLERAALVFVECFRFLVYNDQKSSLDLDPAIIQILRHDTSPEVKLSVLQGIPQMTRPPNPESNPDSQLGRPSETVLVRLLFRIQEDNSMPFEDLGKAAFRGLIHLSVKANLDDAESSESSVSDYTVRGLRHCAPAGLASDGQMPPAFLGSILAWSSLPDEEQVEVLSRVPLNSLIFSFIVATFWAHRESISGDTRLKRLEKLLYQPIYLDYLEQRFSGRLFDLPKSSGLRFRISKLMRHLKPKSKEDIEPRIHRWLKIYHQSSAKQPRPLGRRSIYQQILDHLGVTIRVVIHEKTDLDFPTLGLLRGLSPLLDEMKICSAAFDGEPRPATQTALALLDILGEIRDSIVREQGRPEGETGDLSMLRWSPLASIVLKSIQRFLDDRTEGDQTVLPQFYHLEVLAYCLNHFNPTLGSRNPKYDGDDDDNDAIFGFLQRCDGFALEDLPALDGSDDDRVRHDFESMKSEVRAALDKFPKKASAQANADKTGTETTQGAPSSPVPAQSSSPEKSGEPKNTSPALDDATSIVVEQADADSSSPTPGTNAGPSETVETERPTRPSMSLILRSQSYIGLERPASPGSVV</sequence>
<feature type="compositionally biased region" description="Low complexity" evidence="1">
    <location>
        <begin position="641"/>
        <end position="653"/>
    </location>
</feature>
<name>A0A166EDQ8_9AGAM</name>
<accession>A0A166EDQ8</accession>
<protein>
    <submittedName>
        <fullName evidence="3">Uncharacterized protein</fullName>
    </submittedName>
</protein>
<feature type="compositionally biased region" description="Polar residues" evidence="1">
    <location>
        <begin position="679"/>
        <end position="692"/>
    </location>
</feature>
<evidence type="ECO:0000256" key="2">
    <source>
        <dbReference type="SAM" id="Phobius"/>
    </source>
</evidence>
<reference evidence="3 4" key="1">
    <citation type="journal article" date="2016" name="Mol. Biol. Evol.">
        <title>Comparative Genomics of Early-Diverging Mushroom-Forming Fungi Provides Insights into the Origins of Lignocellulose Decay Capabilities.</title>
        <authorList>
            <person name="Nagy L.G."/>
            <person name="Riley R."/>
            <person name="Tritt A."/>
            <person name="Adam C."/>
            <person name="Daum C."/>
            <person name="Floudas D."/>
            <person name="Sun H."/>
            <person name="Yadav J.S."/>
            <person name="Pangilinan J."/>
            <person name="Larsson K.H."/>
            <person name="Matsuura K."/>
            <person name="Barry K."/>
            <person name="Labutti K."/>
            <person name="Kuo R."/>
            <person name="Ohm R.A."/>
            <person name="Bhattacharya S.S."/>
            <person name="Shirouzu T."/>
            <person name="Yoshinaga Y."/>
            <person name="Martin F.M."/>
            <person name="Grigoriev I.V."/>
            <person name="Hibbett D.S."/>
        </authorList>
    </citation>
    <scope>NUCLEOTIDE SEQUENCE [LARGE SCALE GENOMIC DNA]</scope>
    <source>
        <strain evidence="3 4">HHB10207 ss-3</strain>
    </source>
</reference>
<keyword evidence="4" id="KW-1185">Reference proteome</keyword>
<feature type="transmembrane region" description="Helical" evidence="2">
    <location>
        <begin position="70"/>
        <end position="98"/>
    </location>
</feature>
<proteinExistence type="predicted"/>